<dbReference type="Proteomes" id="UP000002279">
    <property type="component" value="Unplaced"/>
</dbReference>
<dbReference type="RefSeq" id="XP_028926727.1">
    <property type="nucleotide sequence ID" value="XM_029070894.1"/>
</dbReference>
<dbReference type="Pfam" id="PF23670">
    <property type="entry name" value="PIGBOS1"/>
    <property type="match status" value="1"/>
</dbReference>
<keyword evidence="1" id="KW-0472">Membrane</keyword>
<feature type="transmembrane region" description="Helical" evidence="1">
    <location>
        <begin position="6"/>
        <end position="25"/>
    </location>
</feature>
<keyword evidence="1" id="KW-0812">Transmembrane</keyword>
<dbReference type="GeneID" id="107547041"/>
<dbReference type="OrthoDB" id="9899861at2759"/>
<proteinExistence type="predicted"/>
<reference evidence="2" key="1">
    <citation type="submission" date="2025-08" db="UniProtKB">
        <authorList>
            <consortium name="Ensembl"/>
        </authorList>
    </citation>
    <scope>IDENTIFICATION</scope>
    <source>
        <strain evidence="2">Glennie</strain>
    </source>
</reference>
<keyword evidence="1" id="KW-1133">Transmembrane helix</keyword>
<dbReference type="OMA" id="GMYIYQP"/>
<reference evidence="2" key="2">
    <citation type="submission" date="2025-09" db="UniProtKB">
        <authorList>
            <consortium name="Ensembl"/>
        </authorList>
    </citation>
    <scope>IDENTIFICATION</scope>
    <source>
        <strain evidence="2">Glennie</strain>
    </source>
</reference>
<gene>
    <name evidence="2" type="primary">PIGBOS1</name>
</gene>
<evidence type="ECO:0000313" key="2">
    <source>
        <dbReference type="Ensembl" id="ENSOANP00000054039.1"/>
    </source>
</evidence>
<evidence type="ECO:0000313" key="3">
    <source>
        <dbReference type="Proteomes" id="UP000002279"/>
    </source>
</evidence>
<dbReference type="Bgee" id="ENSOANG00000045389">
    <property type="expression patterns" value="Expressed in ovary and 6 other cell types or tissues"/>
</dbReference>
<dbReference type="InParanoid" id="A0A6I8PP20"/>
<dbReference type="CTD" id="101928527"/>
<dbReference type="FunCoup" id="A0A6I8PP20">
    <property type="interactions" value="12"/>
</dbReference>
<sequence length="54" mass="6104">MFGRLTLPQMIFAGILGVGGGIYIYQPIFEQYARDQRALKEKLPVTEEGEDKKS</sequence>
<dbReference type="Ensembl" id="ENSOANT00000073141.1">
    <property type="protein sequence ID" value="ENSOANP00000054039.1"/>
    <property type="gene ID" value="ENSOANG00000045389.1"/>
</dbReference>
<dbReference type="AlphaFoldDB" id="A0A6I8PP20"/>
<dbReference type="GO" id="GO:1900101">
    <property type="term" value="P:regulation of endoplasmic reticulum unfolded protein response"/>
    <property type="evidence" value="ECO:0007669"/>
    <property type="project" value="Ensembl"/>
</dbReference>
<name>A0A6I8PP20_ORNAN</name>
<organism evidence="2 3">
    <name type="scientific">Ornithorhynchus anatinus</name>
    <name type="common">Duckbill platypus</name>
    <dbReference type="NCBI Taxonomy" id="9258"/>
    <lineage>
        <taxon>Eukaryota</taxon>
        <taxon>Metazoa</taxon>
        <taxon>Chordata</taxon>
        <taxon>Craniata</taxon>
        <taxon>Vertebrata</taxon>
        <taxon>Euteleostomi</taxon>
        <taxon>Mammalia</taxon>
        <taxon>Monotremata</taxon>
        <taxon>Ornithorhynchidae</taxon>
        <taxon>Ornithorhynchus</taxon>
    </lineage>
</organism>
<accession>A0A6I8PP20</accession>
<keyword evidence="3" id="KW-1185">Reference proteome</keyword>
<dbReference type="InterPro" id="IPR057394">
    <property type="entry name" value="PIGBOS1"/>
</dbReference>
<dbReference type="GeneTree" id="ENSGT00760000120436"/>
<dbReference type="KEGG" id="oaa:107547041"/>
<dbReference type="GO" id="GO:0005741">
    <property type="term" value="C:mitochondrial outer membrane"/>
    <property type="evidence" value="ECO:0007669"/>
    <property type="project" value="Ensembl"/>
</dbReference>
<evidence type="ECO:0000256" key="1">
    <source>
        <dbReference type="SAM" id="Phobius"/>
    </source>
</evidence>
<protein>
    <submittedName>
        <fullName evidence="2">PIGB opposite strand 1</fullName>
    </submittedName>
</protein>